<keyword evidence="4" id="KW-1185">Reference proteome</keyword>
<dbReference type="AlphaFoldDB" id="A0A067P7K0"/>
<dbReference type="Gene3D" id="3.30.710.10">
    <property type="entry name" value="Potassium Channel Kv1.1, Chain A"/>
    <property type="match status" value="1"/>
</dbReference>
<dbReference type="EMBL" id="KL197754">
    <property type="protein sequence ID" value="KDQ50878.1"/>
    <property type="molecule type" value="Genomic_DNA"/>
</dbReference>
<reference evidence="4" key="1">
    <citation type="journal article" date="2014" name="Proc. Natl. Acad. Sci. U.S.A.">
        <title>Extensive sampling of basidiomycete genomes demonstrates inadequacy of the white-rot/brown-rot paradigm for wood decay fungi.</title>
        <authorList>
            <person name="Riley R."/>
            <person name="Salamov A.A."/>
            <person name="Brown D.W."/>
            <person name="Nagy L.G."/>
            <person name="Floudas D."/>
            <person name="Held B.W."/>
            <person name="Levasseur A."/>
            <person name="Lombard V."/>
            <person name="Morin E."/>
            <person name="Otillar R."/>
            <person name="Lindquist E.A."/>
            <person name="Sun H."/>
            <person name="LaButti K.M."/>
            <person name="Schmutz J."/>
            <person name="Jabbour D."/>
            <person name="Luo H."/>
            <person name="Baker S.E."/>
            <person name="Pisabarro A.G."/>
            <person name="Walton J.D."/>
            <person name="Blanchette R.A."/>
            <person name="Henrissat B."/>
            <person name="Martin F."/>
            <person name="Cullen D."/>
            <person name="Hibbett D.S."/>
            <person name="Grigoriev I.V."/>
        </authorList>
    </citation>
    <scope>NUCLEOTIDE SEQUENCE [LARGE SCALE GENOMIC DNA]</scope>
    <source>
        <strain evidence="4">MUCL 33604</strain>
    </source>
</reference>
<gene>
    <name evidence="3" type="ORF">JAAARDRAFT_545472</name>
</gene>
<evidence type="ECO:0000259" key="2">
    <source>
        <dbReference type="Pfam" id="PF00651"/>
    </source>
</evidence>
<feature type="region of interest" description="Disordered" evidence="1">
    <location>
        <begin position="273"/>
        <end position="324"/>
    </location>
</feature>
<feature type="compositionally biased region" description="Polar residues" evidence="1">
    <location>
        <begin position="273"/>
        <end position="301"/>
    </location>
</feature>
<dbReference type="OrthoDB" id="9997739at2759"/>
<dbReference type="SUPFAM" id="SSF54695">
    <property type="entry name" value="POZ domain"/>
    <property type="match status" value="1"/>
</dbReference>
<feature type="domain" description="BTB" evidence="2">
    <location>
        <begin position="88"/>
        <end position="188"/>
    </location>
</feature>
<dbReference type="InterPro" id="IPR011333">
    <property type="entry name" value="SKP1/BTB/POZ_sf"/>
</dbReference>
<proteinExistence type="predicted"/>
<dbReference type="Proteomes" id="UP000027265">
    <property type="component" value="Unassembled WGS sequence"/>
</dbReference>
<name>A0A067P7K0_9AGAM</name>
<dbReference type="HOGENOM" id="CLU_636245_0_0_1"/>
<sequence>MITRTISKPYQVRSVVLITSCRLEVRRPENRGHAKTTRARIRLLLSTHPSFQRDVDVAMEQKQTTQANCALPAETKPIRHQLYYLDTMIIQVEGTLYKVPRHSLEKLSTAFQSAATLAQGDQLQEGSNDDNPIRLDGVKSIDFERLLRVIYPLQIGVPVVLRWDEWWSVLRLATMFDFESIRKLAIEKMSCDRVGRGDVDVILAARECGVREWLLPAYQALARRREMLSVADAERLGWEDGIAILQIRESFWVQAPPPDSRTTVTSHQTFGLSSAHARQTATTSPFSFGPSSLDSRNTAYSNPLFPGRPSPDSRNLADPGMVRKSEGDTLAAVKRVYGSEVTNPINDVDPVKRVLHAKLYKVNSWLQQAYVDLADRKDPTSVAEGKLLGWDTTVKMFRVRDEIKAQALSGSHSGGREGHDFEKAIKEKLGM</sequence>
<organism evidence="3 4">
    <name type="scientific">Jaapia argillacea MUCL 33604</name>
    <dbReference type="NCBI Taxonomy" id="933084"/>
    <lineage>
        <taxon>Eukaryota</taxon>
        <taxon>Fungi</taxon>
        <taxon>Dikarya</taxon>
        <taxon>Basidiomycota</taxon>
        <taxon>Agaricomycotina</taxon>
        <taxon>Agaricomycetes</taxon>
        <taxon>Agaricomycetidae</taxon>
        <taxon>Jaapiales</taxon>
        <taxon>Jaapiaceae</taxon>
        <taxon>Jaapia</taxon>
    </lineage>
</organism>
<protein>
    <recommendedName>
        <fullName evidence="2">BTB domain-containing protein</fullName>
    </recommendedName>
</protein>
<dbReference type="Pfam" id="PF00651">
    <property type="entry name" value="BTB"/>
    <property type="match status" value="1"/>
</dbReference>
<accession>A0A067P7K0</accession>
<dbReference type="InterPro" id="IPR000210">
    <property type="entry name" value="BTB/POZ_dom"/>
</dbReference>
<dbReference type="InParanoid" id="A0A067P7K0"/>
<evidence type="ECO:0000313" key="4">
    <source>
        <dbReference type="Proteomes" id="UP000027265"/>
    </source>
</evidence>
<evidence type="ECO:0000313" key="3">
    <source>
        <dbReference type="EMBL" id="KDQ50878.1"/>
    </source>
</evidence>
<evidence type="ECO:0000256" key="1">
    <source>
        <dbReference type="SAM" id="MobiDB-lite"/>
    </source>
</evidence>